<evidence type="ECO:0000259" key="4">
    <source>
        <dbReference type="Pfam" id="PF02885"/>
    </source>
</evidence>
<dbReference type="InterPro" id="IPR036320">
    <property type="entry name" value="Glycosyl_Trfase_fam3_N_dom_sf"/>
</dbReference>
<dbReference type="GO" id="GO:0000162">
    <property type="term" value="P:L-tryptophan biosynthetic process"/>
    <property type="evidence" value="ECO:0007669"/>
    <property type="project" value="InterPro"/>
</dbReference>
<dbReference type="InterPro" id="IPR017459">
    <property type="entry name" value="Glycosyl_Trfase_fam3_N_dom"/>
</dbReference>
<feature type="domain" description="Glycosyl transferase family 3" evidence="3">
    <location>
        <begin position="72"/>
        <end position="317"/>
    </location>
</feature>
<evidence type="ECO:0000256" key="1">
    <source>
        <dbReference type="ARBA" id="ARBA00022676"/>
    </source>
</evidence>
<dbReference type="InterPro" id="IPR000312">
    <property type="entry name" value="Glycosyl_Trfase_fam3"/>
</dbReference>
<evidence type="ECO:0000259" key="3">
    <source>
        <dbReference type="Pfam" id="PF00591"/>
    </source>
</evidence>
<dbReference type="GO" id="GO:0004048">
    <property type="term" value="F:anthranilate phosphoribosyltransferase activity"/>
    <property type="evidence" value="ECO:0007669"/>
    <property type="project" value="InterPro"/>
</dbReference>
<protein>
    <recommendedName>
        <fullName evidence="6">Glycosyl transferase family 3 domain-containing protein</fullName>
    </recommendedName>
</protein>
<keyword evidence="2" id="KW-0808">Transferase</keyword>
<keyword evidence="1" id="KW-0328">Glycosyltransferase</keyword>
<dbReference type="PANTHER" id="PTHR43285">
    <property type="entry name" value="ANTHRANILATE PHOSPHORIBOSYLTRANSFERASE"/>
    <property type="match status" value="1"/>
</dbReference>
<evidence type="ECO:0000313" key="5">
    <source>
        <dbReference type="EMBL" id="JAS46041.1"/>
    </source>
</evidence>
<gene>
    <name evidence="5" type="ORF">g.45429</name>
</gene>
<dbReference type="EMBL" id="GECZ01023728">
    <property type="protein sequence ID" value="JAS46041.1"/>
    <property type="molecule type" value="Transcribed_RNA"/>
</dbReference>
<dbReference type="Pfam" id="PF00591">
    <property type="entry name" value="Glycos_transf_3"/>
    <property type="match status" value="1"/>
</dbReference>
<proteinExistence type="inferred from homology"/>
<dbReference type="GO" id="GO:0005829">
    <property type="term" value="C:cytosol"/>
    <property type="evidence" value="ECO:0007669"/>
    <property type="project" value="TreeGrafter"/>
</dbReference>
<dbReference type="HAMAP" id="MF_00211">
    <property type="entry name" value="TrpD"/>
    <property type="match status" value="1"/>
</dbReference>
<dbReference type="Gene3D" id="3.40.1030.10">
    <property type="entry name" value="Nucleoside phosphorylase/phosphoribosyltransferase catalytic domain"/>
    <property type="match status" value="1"/>
</dbReference>
<dbReference type="SUPFAM" id="SSF52418">
    <property type="entry name" value="Nucleoside phosphorylase/phosphoribosyltransferase catalytic domain"/>
    <property type="match status" value="1"/>
</dbReference>
<reference evidence="5" key="1">
    <citation type="submission" date="2015-11" db="EMBL/GenBank/DDBJ databases">
        <title>De novo transcriptome assembly of four potential Pierce s Disease insect vectors from Arizona vineyards.</title>
        <authorList>
            <person name="Tassone E.E."/>
        </authorList>
    </citation>
    <scope>NUCLEOTIDE SEQUENCE</scope>
</reference>
<dbReference type="PANTHER" id="PTHR43285:SF2">
    <property type="entry name" value="ANTHRANILATE PHOSPHORIBOSYLTRANSFERASE"/>
    <property type="match status" value="1"/>
</dbReference>
<dbReference type="Pfam" id="PF02885">
    <property type="entry name" value="Glycos_trans_3N"/>
    <property type="match status" value="1"/>
</dbReference>
<evidence type="ECO:0000256" key="2">
    <source>
        <dbReference type="ARBA" id="ARBA00022679"/>
    </source>
</evidence>
<dbReference type="AlphaFoldDB" id="A0A1B6F7D7"/>
<dbReference type="InterPro" id="IPR005940">
    <property type="entry name" value="Anthranilate_Pribosyl_Tfrase"/>
</dbReference>
<feature type="domain" description="Glycosyl transferase family 3 N-terminal" evidence="4">
    <location>
        <begin position="2"/>
        <end position="62"/>
    </location>
</feature>
<sequence>MKDILNYLFEHKTLSKEDAQNVLISLYQDKFNHNQIAAISAIYNMRFPTLEEIKGFSQALIELSIKLNLKEYNAIDIVGTGGDNKNTFNISTLSCFIVASLGEKVIKHGSYSSSSVTGSSNLFEILQYKFTSKEEKLKKQLEKVGICYLHSHLFHPTLKKVTDVRKQLGIKTFFNMLGPLLNTSNTKNQLLGVSDLELARLYYYLYQDTDKNYSIVHSLDGYDEISLTSDFKCYDPQGEHIFSPEYFGIKKINPLELKGGKNNIENTRIFLDIISGNGTVYQNDVVSINASFALSLLNECSITTNYYKAQEALKSGKVKKILKLFLET</sequence>
<dbReference type="NCBIfam" id="TIGR01245">
    <property type="entry name" value="trpD"/>
    <property type="match status" value="1"/>
</dbReference>
<organism evidence="5">
    <name type="scientific">Cuerna arida</name>
    <dbReference type="NCBI Taxonomy" id="1464854"/>
    <lineage>
        <taxon>Eukaryota</taxon>
        <taxon>Metazoa</taxon>
        <taxon>Ecdysozoa</taxon>
        <taxon>Arthropoda</taxon>
        <taxon>Hexapoda</taxon>
        <taxon>Insecta</taxon>
        <taxon>Pterygota</taxon>
        <taxon>Neoptera</taxon>
        <taxon>Paraneoptera</taxon>
        <taxon>Hemiptera</taxon>
        <taxon>Auchenorrhyncha</taxon>
        <taxon>Membracoidea</taxon>
        <taxon>Cicadellidae</taxon>
        <taxon>Cicadellinae</taxon>
        <taxon>Proconiini</taxon>
        <taxon>Cuerna</taxon>
    </lineage>
</organism>
<evidence type="ECO:0008006" key="6">
    <source>
        <dbReference type="Google" id="ProtNLM"/>
    </source>
</evidence>
<dbReference type="InterPro" id="IPR035902">
    <property type="entry name" value="Nuc_phospho_transferase"/>
</dbReference>
<name>A0A1B6F7D7_9HEMI</name>
<accession>A0A1B6F7D7</accession>
<dbReference type="SUPFAM" id="SSF47648">
    <property type="entry name" value="Nucleoside phosphorylase/phosphoribosyltransferase N-terminal domain"/>
    <property type="match status" value="1"/>
</dbReference>
<dbReference type="Gene3D" id="1.20.970.10">
    <property type="entry name" value="Transferase, Pyrimidine Nucleoside Phosphorylase, Chain C"/>
    <property type="match status" value="1"/>
</dbReference>